<protein>
    <submittedName>
        <fullName evidence="3">Peptidase family M28</fullName>
    </submittedName>
</protein>
<dbReference type="InterPro" id="IPR007484">
    <property type="entry name" value="Peptidase_M28"/>
</dbReference>
<name>A0A1I6ZRM3_9FLAO</name>
<dbReference type="Pfam" id="PF04389">
    <property type="entry name" value="Peptidase_M28"/>
    <property type="match status" value="1"/>
</dbReference>
<dbReference type="PANTHER" id="PTHR12147:SF26">
    <property type="entry name" value="PEPTIDASE M28 DOMAIN-CONTAINING PROTEIN"/>
    <property type="match status" value="1"/>
</dbReference>
<dbReference type="Gene3D" id="3.40.630.10">
    <property type="entry name" value="Zn peptidases"/>
    <property type="match status" value="1"/>
</dbReference>
<keyword evidence="4" id="KW-1185">Reference proteome</keyword>
<dbReference type="Proteomes" id="UP000236454">
    <property type="component" value="Unassembled WGS sequence"/>
</dbReference>
<organism evidence="3 4">
    <name type="scientific">Lishizhenia tianjinensis</name>
    <dbReference type="NCBI Taxonomy" id="477690"/>
    <lineage>
        <taxon>Bacteria</taxon>
        <taxon>Pseudomonadati</taxon>
        <taxon>Bacteroidota</taxon>
        <taxon>Flavobacteriia</taxon>
        <taxon>Flavobacteriales</taxon>
        <taxon>Crocinitomicaceae</taxon>
        <taxon>Lishizhenia</taxon>
    </lineage>
</organism>
<evidence type="ECO:0000259" key="2">
    <source>
        <dbReference type="Pfam" id="PF04389"/>
    </source>
</evidence>
<dbReference type="PANTHER" id="PTHR12147">
    <property type="entry name" value="METALLOPEPTIDASE M28 FAMILY MEMBER"/>
    <property type="match status" value="1"/>
</dbReference>
<dbReference type="OrthoDB" id="9778250at2"/>
<keyword evidence="1" id="KW-0732">Signal</keyword>
<sequence>MRKLSLLITTVFLTSMAWAQLDEVKRITQDLCKPEFHGRGYVNQGDVKAAHYIANEFEKIGLTPLDTSFLQAFQFQVNSFPASMEVAYGSKTLTPGKHFVVDANSPSFDGQLVPAIIDTNILKSEIQLQDVFEQVQSEQKNAFLIDTRGLSARRENEIRANLTGLSAYAPVVILTHQKFMWSVGRKQYNNIVITLQDSVYQEGQTLRVNVDAKLIEKYTAYNVIGEVKAKKKTKKTVVFTAHYDHLGRMGAETYFPGANDNASGTAMVIAMAKYFKENPVDYNVVFIAFGGEEAGLVGSKYFVEHPLLKLKKIKFLLNLDIMGSGEEGITVVNGTEHTKAFESLEAINAEHGYLTRIKKRGPTQNSDHYYFSLEGVPSFFIYTMGPNKHYHDIFDTYEELSFKECEDITKLLIRFVELL</sequence>
<reference evidence="3 4" key="1">
    <citation type="submission" date="2016-10" db="EMBL/GenBank/DDBJ databases">
        <authorList>
            <person name="de Groot N.N."/>
        </authorList>
    </citation>
    <scope>NUCLEOTIDE SEQUENCE [LARGE SCALE GENOMIC DNA]</scope>
    <source>
        <strain evidence="3 4">CGMCC 1.7005</strain>
    </source>
</reference>
<dbReference type="InterPro" id="IPR045175">
    <property type="entry name" value="M28_fam"/>
</dbReference>
<dbReference type="GO" id="GO:0008235">
    <property type="term" value="F:metalloexopeptidase activity"/>
    <property type="evidence" value="ECO:0007669"/>
    <property type="project" value="InterPro"/>
</dbReference>
<dbReference type="AlphaFoldDB" id="A0A1I6ZRM3"/>
<evidence type="ECO:0000313" key="4">
    <source>
        <dbReference type="Proteomes" id="UP000236454"/>
    </source>
</evidence>
<feature type="chain" id="PRO_5014770539" evidence="1">
    <location>
        <begin position="20"/>
        <end position="419"/>
    </location>
</feature>
<evidence type="ECO:0000256" key="1">
    <source>
        <dbReference type="SAM" id="SignalP"/>
    </source>
</evidence>
<dbReference type="RefSeq" id="WP_090247937.1">
    <property type="nucleotide sequence ID" value="NZ_FPAS01000002.1"/>
</dbReference>
<accession>A0A1I6ZRM3</accession>
<gene>
    <name evidence="3" type="ORF">SAMN05216474_1568</name>
</gene>
<dbReference type="SUPFAM" id="SSF53187">
    <property type="entry name" value="Zn-dependent exopeptidases"/>
    <property type="match status" value="1"/>
</dbReference>
<dbReference type="STRING" id="477690.SAMN05216474_1568"/>
<feature type="signal peptide" evidence="1">
    <location>
        <begin position="1"/>
        <end position="19"/>
    </location>
</feature>
<feature type="domain" description="Peptidase M28" evidence="2">
    <location>
        <begin position="222"/>
        <end position="415"/>
    </location>
</feature>
<dbReference type="Gene3D" id="3.50.30.30">
    <property type="match status" value="1"/>
</dbReference>
<dbReference type="EMBL" id="FPAS01000002">
    <property type="protein sequence ID" value="SFT65312.1"/>
    <property type="molecule type" value="Genomic_DNA"/>
</dbReference>
<evidence type="ECO:0000313" key="3">
    <source>
        <dbReference type="EMBL" id="SFT65312.1"/>
    </source>
</evidence>
<dbReference type="GO" id="GO:0006508">
    <property type="term" value="P:proteolysis"/>
    <property type="evidence" value="ECO:0007669"/>
    <property type="project" value="InterPro"/>
</dbReference>
<proteinExistence type="predicted"/>